<geneLocation type="plasmid" evidence="2 3">
    <name>pLIB119</name>
</geneLocation>
<dbReference type="AlphaFoldDB" id="A0A023WYE5"/>
<reference evidence="2 3" key="1">
    <citation type="submission" date="2014-03" db="EMBL/GenBank/DDBJ databases">
        <title>Complete genome sequence of Pseudomonas stutzeri 19SMN4.</title>
        <authorList>
            <person name="Brunet-Galmes I."/>
            <person name="Nogales B."/>
            <person name="Busquets A."/>
            <person name="Pena A."/>
            <person name="Gomila M."/>
            <person name="Garcia-Valdes E."/>
            <person name="Lalucat J."/>
            <person name="Bennasar A."/>
            <person name="Bosch R."/>
        </authorList>
    </citation>
    <scope>NUCLEOTIDE SEQUENCE [LARGE SCALE GENOMIC DNA]</scope>
    <source>
        <strain evidence="2 3">19SMN4</strain>
        <plasmid evidence="3">Plasmid pLIB119</plasmid>
    </source>
</reference>
<dbReference type="EMBL" id="CP007510">
    <property type="protein sequence ID" value="AHY45252.1"/>
    <property type="molecule type" value="Genomic_DNA"/>
</dbReference>
<evidence type="ECO:0000313" key="3">
    <source>
        <dbReference type="Proteomes" id="UP000025238"/>
    </source>
</evidence>
<gene>
    <name evidence="2" type="ORF">UIB01_22435</name>
</gene>
<feature type="transmembrane region" description="Helical" evidence="1">
    <location>
        <begin position="105"/>
        <end position="123"/>
    </location>
</feature>
<protein>
    <submittedName>
        <fullName evidence="2">Uncharacterized protein</fullName>
    </submittedName>
</protein>
<proteinExistence type="predicted"/>
<sequence>METIQPGTRVLTKFGFGTVRQIDQDSRRAEVRLDESIRGDGDYSYWASLKNLSLESEWPSSAKEGLLIFCGAVAALVGLVGLLLLLDSNLFQGWGFGTGEGQMTILEFLVGISILPVMLFVFCRD</sequence>
<accession>A0A023WYE5</accession>
<evidence type="ECO:0000313" key="2">
    <source>
        <dbReference type="EMBL" id="AHY45252.1"/>
    </source>
</evidence>
<keyword evidence="1" id="KW-0812">Transmembrane</keyword>
<keyword evidence="2" id="KW-0614">Plasmid</keyword>
<evidence type="ECO:0000256" key="1">
    <source>
        <dbReference type="SAM" id="Phobius"/>
    </source>
</evidence>
<dbReference type="KEGG" id="pstu:UIB01_22435"/>
<dbReference type="PATRIC" id="fig|316.97.peg.4493"/>
<name>A0A023WYE5_STUST</name>
<organism evidence="2 3">
    <name type="scientific">Stutzerimonas stutzeri</name>
    <name type="common">Pseudomonas stutzeri</name>
    <dbReference type="NCBI Taxonomy" id="316"/>
    <lineage>
        <taxon>Bacteria</taxon>
        <taxon>Pseudomonadati</taxon>
        <taxon>Pseudomonadota</taxon>
        <taxon>Gammaproteobacteria</taxon>
        <taxon>Pseudomonadales</taxon>
        <taxon>Pseudomonadaceae</taxon>
        <taxon>Stutzerimonas</taxon>
    </lineage>
</organism>
<feature type="transmembrane region" description="Helical" evidence="1">
    <location>
        <begin position="66"/>
        <end position="85"/>
    </location>
</feature>
<keyword evidence="1" id="KW-1133">Transmembrane helix</keyword>
<keyword evidence="1" id="KW-0472">Membrane</keyword>
<dbReference type="Proteomes" id="UP000025238">
    <property type="component" value="Plasmid pLIB119"/>
</dbReference>